<keyword evidence="5" id="KW-0699">rRNA-binding</keyword>
<dbReference type="AlphaFoldDB" id="A0A0H4T3A9"/>
<reference evidence="9" key="1">
    <citation type="journal article" date="2015" name="ISME J.">
        <title>Aquifer environment selects for microbial species cohorts in sediment and groundwater.</title>
        <authorList>
            <person name="Hug L.A."/>
            <person name="Thomas B.C."/>
            <person name="Brown C.T."/>
            <person name="Frischkorn K.R."/>
            <person name="Williams K.H."/>
            <person name="Tringe S.G."/>
            <person name="Banfield J.F."/>
        </authorList>
    </citation>
    <scope>NUCLEOTIDE SEQUENCE</scope>
</reference>
<keyword evidence="2 5" id="KW-0689">Ribosomal protein</keyword>
<protein>
    <recommendedName>
        <fullName evidence="4 5">Large ribosomal subunit protein uL5</fullName>
    </recommendedName>
</protein>
<comment type="subunit">
    <text evidence="5">Part of the 50S ribosomal subunit; part of the 5S rRNA/L5/L18/L25 subcomplex. Contacts the 5S rRNA and the P site tRNA. Forms a bridge to the 30S subunit in the 70S ribosome.</text>
</comment>
<evidence type="ECO:0000256" key="2">
    <source>
        <dbReference type="ARBA" id="ARBA00022980"/>
    </source>
</evidence>
<dbReference type="Pfam" id="PF00673">
    <property type="entry name" value="Ribosomal_L5_C"/>
    <property type="match status" value="1"/>
</dbReference>
<dbReference type="InterPro" id="IPR002132">
    <property type="entry name" value="Ribosomal_uL5"/>
</dbReference>
<name>A0A0H4T3A9_9BACT</name>
<organism evidence="9">
    <name type="scientific">uncultured Gemmatimonadetes bacterium Rifle_16ft_4_minimus_34782</name>
    <dbReference type="NCBI Taxonomy" id="1665096"/>
    <lineage>
        <taxon>Bacteria</taxon>
        <taxon>Pseudomonadati</taxon>
        <taxon>Gemmatimonadota</taxon>
        <taxon>environmental samples</taxon>
    </lineage>
</organism>
<feature type="compositionally biased region" description="Basic and acidic residues" evidence="6">
    <location>
        <begin position="216"/>
        <end position="253"/>
    </location>
</feature>
<feature type="compositionally biased region" description="Basic and acidic residues" evidence="6">
    <location>
        <begin position="22"/>
        <end position="59"/>
    </location>
</feature>
<sequence>MAKTDEKAERKKPAPTTSQPMKSEETKSERTEAEPKKVAPKKGEPKKGKGREKASKQAEVEAEPEVAGPPPPPPRLREYYHRTVGPRLMKQFGFTNPHQVPRLAKIVLNVGVGEAPKAPKLMDAVVDELGAITGQRPVVTRAKKSIANFNLRQGMAIGAAVTLRGARMWEFLDRFINVTVPRFRDFRGLSTRSFDGRGSYTIGIKEQMVFPEIDYHRDQGTDGLPGDRLRQGREDPRDGHHVRDHGGPGRRGDGVAPGAGDAVPGRDAGGRGLG</sequence>
<keyword evidence="5" id="KW-0694">RNA-binding</keyword>
<dbReference type="InterPro" id="IPR020930">
    <property type="entry name" value="Ribosomal_uL5_bac-type"/>
</dbReference>
<dbReference type="InterPro" id="IPR031309">
    <property type="entry name" value="Ribosomal_uL5_C"/>
</dbReference>
<evidence type="ECO:0000256" key="5">
    <source>
        <dbReference type="HAMAP-Rule" id="MF_01333"/>
    </source>
</evidence>
<gene>
    <name evidence="5 9" type="primary">rplE</name>
</gene>
<dbReference type="GO" id="GO:0019843">
    <property type="term" value="F:rRNA binding"/>
    <property type="evidence" value="ECO:0007669"/>
    <property type="project" value="UniProtKB-UniRule"/>
</dbReference>
<dbReference type="GO" id="GO:1990904">
    <property type="term" value="C:ribonucleoprotein complex"/>
    <property type="evidence" value="ECO:0007669"/>
    <property type="project" value="UniProtKB-KW"/>
</dbReference>
<dbReference type="SUPFAM" id="SSF55282">
    <property type="entry name" value="RL5-like"/>
    <property type="match status" value="1"/>
</dbReference>
<evidence type="ECO:0000259" key="7">
    <source>
        <dbReference type="Pfam" id="PF00281"/>
    </source>
</evidence>
<accession>A0A0H4T3A9</accession>
<dbReference type="Gene3D" id="3.30.1440.10">
    <property type="match status" value="1"/>
</dbReference>
<feature type="domain" description="Large ribosomal subunit protein uL5 N-terminal" evidence="7">
    <location>
        <begin position="96"/>
        <end position="152"/>
    </location>
</feature>
<evidence type="ECO:0000256" key="6">
    <source>
        <dbReference type="SAM" id="MobiDB-lite"/>
    </source>
</evidence>
<dbReference type="PANTHER" id="PTHR11994">
    <property type="entry name" value="60S RIBOSOMAL PROTEIN L11-RELATED"/>
    <property type="match status" value="1"/>
</dbReference>
<feature type="region of interest" description="Disordered" evidence="6">
    <location>
        <begin position="1"/>
        <end position="77"/>
    </location>
</feature>
<evidence type="ECO:0000256" key="1">
    <source>
        <dbReference type="ARBA" id="ARBA00008553"/>
    </source>
</evidence>
<feature type="compositionally biased region" description="Low complexity" evidence="6">
    <location>
        <begin position="254"/>
        <end position="266"/>
    </location>
</feature>
<keyword evidence="3 5" id="KW-0687">Ribonucleoprotein</keyword>
<comment type="similarity">
    <text evidence="1 5">Belongs to the universal ribosomal protein uL5 family.</text>
</comment>
<dbReference type="PROSITE" id="PS00358">
    <property type="entry name" value="RIBOSOMAL_L5"/>
    <property type="match status" value="1"/>
</dbReference>
<evidence type="ECO:0000256" key="4">
    <source>
        <dbReference type="ARBA" id="ARBA00035245"/>
    </source>
</evidence>
<dbReference type="NCBIfam" id="NF000585">
    <property type="entry name" value="PRK00010.1"/>
    <property type="match status" value="1"/>
</dbReference>
<comment type="function">
    <text evidence="5">This is 1 of the proteins that bind and probably mediate the attachment of the 5S RNA into the large ribosomal subunit, where it forms part of the central protuberance. In the 70S ribosome it contacts protein S13 of the 30S subunit (bridge B1b), connecting the 2 subunits; this bridge is implicated in subunit movement. Contacts the P site tRNA; the 5S rRNA and some of its associated proteins might help stabilize positioning of ribosome-bound tRNAs.</text>
</comment>
<dbReference type="InterPro" id="IPR020929">
    <property type="entry name" value="Ribosomal_uL5_CS"/>
</dbReference>
<dbReference type="InterPro" id="IPR031310">
    <property type="entry name" value="Ribosomal_uL5_N"/>
</dbReference>
<dbReference type="GO" id="GO:0005840">
    <property type="term" value="C:ribosome"/>
    <property type="evidence" value="ECO:0007669"/>
    <property type="project" value="UniProtKB-KW"/>
</dbReference>
<dbReference type="InterPro" id="IPR022803">
    <property type="entry name" value="Ribosomal_uL5_dom_sf"/>
</dbReference>
<feature type="domain" description="Large ribosomal subunit protein uL5 C-terminal" evidence="8">
    <location>
        <begin position="157"/>
        <end position="224"/>
    </location>
</feature>
<keyword evidence="5" id="KW-0820">tRNA-binding</keyword>
<dbReference type="GO" id="GO:0006412">
    <property type="term" value="P:translation"/>
    <property type="evidence" value="ECO:0007669"/>
    <property type="project" value="UniProtKB-UniRule"/>
</dbReference>
<dbReference type="GO" id="GO:0003735">
    <property type="term" value="F:structural constituent of ribosome"/>
    <property type="evidence" value="ECO:0007669"/>
    <property type="project" value="InterPro"/>
</dbReference>
<evidence type="ECO:0000256" key="3">
    <source>
        <dbReference type="ARBA" id="ARBA00023274"/>
    </source>
</evidence>
<feature type="region of interest" description="Disordered" evidence="6">
    <location>
        <begin position="216"/>
        <end position="274"/>
    </location>
</feature>
<dbReference type="EMBL" id="KT006995">
    <property type="protein sequence ID" value="AKQ02156.1"/>
    <property type="molecule type" value="Genomic_DNA"/>
</dbReference>
<feature type="compositionally biased region" description="Basic and acidic residues" evidence="6">
    <location>
        <begin position="1"/>
        <end position="12"/>
    </location>
</feature>
<proteinExistence type="inferred from homology"/>
<evidence type="ECO:0000259" key="8">
    <source>
        <dbReference type="Pfam" id="PF00673"/>
    </source>
</evidence>
<dbReference type="HAMAP" id="MF_01333_B">
    <property type="entry name" value="Ribosomal_uL5_B"/>
    <property type="match status" value="1"/>
</dbReference>
<dbReference type="Pfam" id="PF00281">
    <property type="entry name" value="Ribosomal_L5"/>
    <property type="match status" value="1"/>
</dbReference>
<dbReference type="GO" id="GO:0000049">
    <property type="term" value="F:tRNA binding"/>
    <property type="evidence" value="ECO:0007669"/>
    <property type="project" value="UniProtKB-UniRule"/>
</dbReference>
<evidence type="ECO:0000313" key="9">
    <source>
        <dbReference type="EMBL" id="AKQ02156.1"/>
    </source>
</evidence>
<dbReference type="FunFam" id="3.30.1440.10:FF:000001">
    <property type="entry name" value="50S ribosomal protein L5"/>
    <property type="match status" value="1"/>
</dbReference>